<keyword evidence="1" id="KW-0732">Signal</keyword>
<reference evidence="2 3" key="1">
    <citation type="submission" date="2020-06" db="EMBL/GenBank/DDBJ databases">
        <title>Rheinheimera sp. nov., a marine bacterium isolated from coastal.</title>
        <authorList>
            <person name="Yu Q."/>
            <person name="Qi Y."/>
            <person name="Pu J."/>
        </authorList>
    </citation>
    <scope>NUCLEOTIDE SEQUENCE [LARGE SCALE GENOMIC DNA]</scope>
    <source>
        <strain evidence="2 3">YQF-2</strain>
    </source>
</reference>
<name>A0A7Y5AR79_9GAMM</name>
<evidence type="ECO:0000256" key="1">
    <source>
        <dbReference type="SAM" id="SignalP"/>
    </source>
</evidence>
<dbReference type="Proteomes" id="UP000523161">
    <property type="component" value="Unassembled WGS sequence"/>
</dbReference>
<proteinExistence type="predicted"/>
<dbReference type="RefSeq" id="WP_173500757.1">
    <property type="nucleotide sequence ID" value="NZ_JABSOD010000006.1"/>
</dbReference>
<organism evidence="2 3">
    <name type="scientific">Rheinheimera lutimaris</name>
    <dbReference type="NCBI Taxonomy" id="2740584"/>
    <lineage>
        <taxon>Bacteria</taxon>
        <taxon>Pseudomonadati</taxon>
        <taxon>Pseudomonadota</taxon>
        <taxon>Gammaproteobacteria</taxon>
        <taxon>Chromatiales</taxon>
        <taxon>Chromatiaceae</taxon>
        <taxon>Rheinheimera</taxon>
    </lineage>
</organism>
<evidence type="ECO:0000313" key="2">
    <source>
        <dbReference type="EMBL" id="NRQ42515.1"/>
    </source>
</evidence>
<gene>
    <name evidence="2" type="ORF">HRH59_08000</name>
</gene>
<comment type="caution">
    <text evidence="2">The sequence shown here is derived from an EMBL/GenBank/DDBJ whole genome shotgun (WGS) entry which is preliminary data.</text>
</comment>
<keyword evidence="3" id="KW-1185">Reference proteome</keyword>
<sequence>MQDSISKASLLASALLLSACATKPAAPQPVVQAVAQSPAPAKVIKKTVYTGQPYTPQLWSGHKVLKLPVEQCAAKGKAVLETMQFGSVVQNGNYVYGNYLQNRVAVKCVALDSGSFLYVAVAGKQKEIVEQLRNEVVRQF</sequence>
<protein>
    <recommendedName>
        <fullName evidence="4">Lipoprotein</fullName>
    </recommendedName>
</protein>
<accession>A0A7Y5AR79</accession>
<dbReference type="PROSITE" id="PS51257">
    <property type="entry name" value="PROKAR_LIPOPROTEIN"/>
    <property type="match status" value="1"/>
</dbReference>
<feature type="signal peptide" evidence="1">
    <location>
        <begin position="1"/>
        <end position="25"/>
    </location>
</feature>
<dbReference type="AlphaFoldDB" id="A0A7Y5AR79"/>
<evidence type="ECO:0000313" key="3">
    <source>
        <dbReference type="Proteomes" id="UP000523161"/>
    </source>
</evidence>
<evidence type="ECO:0008006" key="4">
    <source>
        <dbReference type="Google" id="ProtNLM"/>
    </source>
</evidence>
<dbReference type="EMBL" id="JABSOD010000006">
    <property type="protein sequence ID" value="NRQ42515.1"/>
    <property type="molecule type" value="Genomic_DNA"/>
</dbReference>
<feature type="chain" id="PRO_5030694897" description="Lipoprotein" evidence="1">
    <location>
        <begin position="26"/>
        <end position="140"/>
    </location>
</feature>